<proteinExistence type="predicted"/>
<dbReference type="Proteomes" id="UP001162780">
    <property type="component" value="Chromosome"/>
</dbReference>
<sequence>MERDLLSPVELIYAIKNLESGGWNDSETIQSITSAAEESARKVLTREGYHPHFEEFGYIADDPELTPAENRKMRLEFESMEWVNEAGHAEGHPDPEIDAAAITILEASRLRDYIEFGQMEKAVISMANMLACSLLHLDQRKDELTTKLGKLTTDLSNRFDEIKPDAELGKSTRKNQQAFAQKRGKQQTEERSQKWEKWQECADIIKAEKSHIKSKSDLARLVKQRLKLTDSIETIRHRISW</sequence>
<dbReference type="RefSeq" id="WP_255189025.1">
    <property type="nucleotide sequence ID" value="NZ_CP113517.1"/>
</dbReference>
<evidence type="ECO:0000313" key="3">
    <source>
        <dbReference type="Proteomes" id="UP001162780"/>
    </source>
</evidence>
<evidence type="ECO:0000256" key="1">
    <source>
        <dbReference type="SAM" id="MobiDB-lite"/>
    </source>
</evidence>
<gene>
    <name evidence="2" type="ORF">NM686_016920</name>
</gene>
<keyword evidence="3" id="KW-1185">Reference proteome</keyword>
<organism evidence="2 3">
    <name type="scientific">Methylomonas rapida</name>
    <dbReference type="NCBI Taxonomy" id="2963939"/>
    <lineage>
        <taxon>Bacteria</taxon>
        <taxon>Pseudomonadati</taxon>
        <taxon>Pseudomonadota</taxon>
        <taxon>Gammaproteobacteria</taxon>
        <taxon>Methylococcales</taxon>
        <taxon>Methylococcaceae</taxon>
        <taxon>Methylomonas</taxon>
    </lineage>
</organism>
<dbReference type="EMBL" id="CP113517">
    <property type="protein sequence ID" value="WAR44038.1"/>
    <property type="molecule type" value="Genomic_DNA"/>
</dbReference>
<reference evidence="2" key="1">
    <citation type="submission" date="2022-11" db="EMBL/GenBank/DDBJ databases">
        <title>Methylomonas rapida sp. nov., Carotenoid-Producing Obligate Methanotrophs with High Growth Characteristics and Biotechnological Potential.</title>
        <authorList>
            <person name="Tikhonova E.N."/>
            <person name="Suleimanov R.Z."/>
            <person name="Miroshnikov K."/>
            <person name="Oshkin I.Y."/>
            <person name="Belova S.E."/>
            <person name="Danilova O.V."/>
            <person name="Ashikhmin A."/>
            <person name="Konopkin A."/>
            <person name="But S.Y."/>
            <person name="Khmelenina V.N."/>
            <person name="Kuznetsov N."/>
            <person name="Pimenov N.V."/>
            <person name="Dedysh S.N."/>
        </authorList>
    </citation>
    <scope>NUCLEOTIDE SEQUENCE</scope>
    <source>
        <strain evidence="2">MP1</strain>
    </source>
</reference>
<protein>
    <submittedName>
        <fullName evidence="2">Uncharacterized protein</fullName>
    </submittedName>
</protein>
<name>A0ABY7GK64_9GAMM</name>
<accession>A0ABY7GK64</accession>
<feature type="region of interest" description="Disordered" evidence="1">
    <location>
        <begin position="168"/>
        <end position="194"/>
    </location>
</feature>
<evidence type="ECO:0000313" key="2">
    <source>
        <dbReference type="EMBL" id="WAR44038.1"/>
    </source>
</evidence>